<dbReference type="Pfam" id="PF01022">
    <property type="entry name" value="HTH_5"/>
    <property type="match status" value="1"/>
</dbReference>
<keyword evidence="2" id="KW-0238">DNA-binding</keyword>
<dbReference type="Proteomes" id="UP001290455">
    <property type="component" value="Unassembled WGS sequence"/>
</dbReference>
<evidence type="ECO:0000256" key="2">
    <source>
        <dbReference type="ARBA" id="ARBA00023125"/>
    </source>
</evidence>
<dbReference type="CDD" id="cd00090">
    <property type="entry name" value="HTH_ARSR"/>
    <property type="match status" value="1"/>
</dbReference>
<evidence type="ECO:0000256" key="3">
    <source>
        <dbReference type="ARBA" id="ARBA00023163"/>
    </source>
</evidence>
<protein>
    <submittedName>
        <fullName evidence="5">ArsR family transcriptional regulator</fullName>
    </submittedName>
</protein>
<feature type="domain" description="HTH arsR-type" evidence="4">
    <location>
        <begin position="211"/>
        <end position="305"/>
    </location>
</feature>
<gene>
    <name evidence="5" type="ORF">SM124_14895</name>
</gene>
<organism evidence="5 6">
    <name type="scientific">Robertmurraya mangrovi</name>
    <dbReference type="NCBI Taxonomy" id="3098077"/>
    <lineage>
        <taxon>Bacteria</taxon>
        <taxon>Bacillati</taxon>
        <taxon>Bacillota</taxon>
        <taxon>Bacilli</taxon>
        <taxon>Bacillales</taxon>
        <taxon>Bacillaceae</taxon>
        <taxon>Robertmurraya</taxon>
    </lineage>
</organism>
<evidence type="ECO:0000313" key="5">
    <source>
        <dbReference type="EMBL" id="MDZ5473003.1"/>
    </source>
</evidence>
<evidence type="ECO:0000259" key="4">
    <source>
        <dbReference type="PROSITE" id="PS50987"/>
    </source>
</evidence>
<dbReference type="InterPro" id="IPR036388">
    <property type="entry name" value="WH-like_DNA-bd_sf"/>
</dbReference>
<evidence type="ECO:0000256" key="1">
    <source>
        <dbReference type="ARBA" id="ARBA00023015"/>
    </source>
</evidence>
<keyword evidence="1" id="KW-0805">Transcription regulation</keyword>
<dbReference type="PROSITE" id="PS50987">
    <property type="entry name" value="HTH_ARSR_2"/>
    <property type="match status" value="1"/>
</dbReference>
<dbReference type="InterPro" id="IPR036390">
    <property type="entry name" value="WH_DNA-bd_sf"/>
</dbReference>
<dbReference type="RefSeq" id="WP_322447305.1">
    <property type="nucleotide sequence ID" value="NZ_JAXOFX010000010.1"/>
</dbReference>
<dbReference type="SMART" id="SM00418">
    <property type="entry name" value="HTH_ARSR"/>
    <property type="match status" value="1"/>
</dbReference>
<keyword evidence="3" id="KW-0804">Transcription</keyword>
<dbReference type="InterPro" id="IPR001845">
    <property type="entry name" value="HTH_ArsR_DNA-bd_dom"/>
</dbReference>
<keyword evidence="6" id="KW-1185">Reference proteome</keyword>
<dbReference type="SUPFAM" id="SSF46785">
    <property type="entry name" value="Winged helix' DNA-binding domain"/>
    <property type="match status" value="1"/>
</dbReference>
<name>A0ABU5J0S1_9BACI</name>
<dbReference type="InterPro" id="IPR051011">
    <property type="entry name" value="Metal_resp_trans_reg"/>
</dbReference>
<dbReference type="InterPro" id="IPR011991">
    <property type="entry name" value="ArsR-like_HTH"/>
</dbReference>
<evidence type="ECO:0000313" key="6">
    <source>
        <dbReference type="Proteomes" id="UP001290455"/>
    </source>
</evidence>
<sequence>MSYRLVLDSTPLYDFCLSFGMFKKPLGLKFLKILDIGADWKKNVTELVGESFFEKLTTGGELHFLDVIELLIDESPEKGSVRGFLKWLEGLGAGELYELLAPHMTQTSLSFNLDVERNRCVELMYEWEEKYFSTLKKIDSFKQDINEKEKLIKELSSDEFILKITGGLVIEPYETLEKVIVTPTLHHSPLFTTCTYEKVVIVRYPFFEGDPTELERNKIINVGRALSDVNRLEMLKLLSTGKYNMTEIAKAINTTKANAHHHLLILRTAGLVKSHETGDKYFLDYSLNQDFPSLLKDELNQFFNI</sequence>
<dbReference type="EMBL" id="JAXOFX010000010">
    <property type="protein sequence ID" value="MDZ5473003.1"/>
    <property type="molecule type" value="Genomic_DNA"/>
</dbReference>
<dbReference type="Gene3D" id="1.10.10.10">
    <property type="entry name" value="Winged helix-like DNA-binding domain superfamily/Winged helix DNA-binding domain"/>
    <property type="match status" value="1"/>
</dbReference>
<dbReference type="PANTHER" id="PTHR43132">
    <property type="entry name" value="ARSENICAL RESISTANCE OPERON REPRESSOR ARSR-RELATED"/>
    <property type="match status" value="1"/>
</dbReference>
<reference evidence="5 6" key="1">
    <citation type="submission" date="2023-11" db="EMBL/GenBank/DDBJ databases">
        <title>Bacillus jintuensis, isolated from a mudflat on the Beibu Gulf coast.</title>
        <authorList>
            <person name="Li M."/>
        </authorList>
    </citation>
    <scope>NUCLEOTIDE SEQUENCE [LARGE SCALE GENOMIC DNA]</scope>
    <source>
        <strain evidence="5 6">31A1R</strain>
    </source>
</reference>
<accession>A0ABU5J0S1</accession>
<comment type="caution">
    <text evidence="5">The sequence shown here is derived from an EMBL/GenBank/DDBJ whole genome shotgun (WGS) entry which is preliminary data.</text>
</comment>
<proteinExistence type="predicted"/>
<dbReference type="PANTHER" id="PTHR43132:SF8">
    <property type="entry name" value="HTH-TYPE TRANSCRIPTIONAL REGULATOR KMTR"/>
    <property type="match status" value="1"/>
</dbReference>